<feature type="region of interest" description="Disordered" evidence="1">
    <location>
        <begin position="338"/>
        <end position="401"/>
    </location>
</feature>
<feature type="compositionally biased region" description="Low complexity" evidence="1">
    <location>
        <begin position="371"/>
        <end position="397"/>
    </location>
</feature>
<evidence type="ECO:0000256" key="1">
    <source>
        <dbReference type="SAM" id="MobiDB-lite"/>
    </source>
</evidence>
<keyword evidence="3" id="KW-1185">Reference proteome</keyword>
<proteinExistence type="predicted"/>
<accession>A0A843VQD6</accession>
<comment type="caution">
    <text evidence="2">The sequence shown here is derived from an EMBL/GenBank/DDBJ whole genome shotgun (WGS) entry which is preliminary data.</text>
</comment>
<evidence type="ECO:0000313" key="2">
    <source>
        <dbReference type="EMBL" id="MQL97216.1"/>
    </source>
</evidence>
<dbReference type="AlphaFoldDB" id="A0A843VQD6"/>
<gene>
    <name evidence="2" type="ORF">Taro_029895</name>
</gene>
<name>A0A843VQD6_COLES</name>
<dbReference type="Proteomes" id="UP000652761">
    <property type="component" value="Unassembled WGS sequence"/>
</dbReference>
<protein>
    <submittedName>
        <fullName evidence="2">Uncharacterized protein</fullName>
    </submittedName>
</protein>
<feature type="region of interest" description="Disordered" evidence="1">
    <location>
        <begin position="220"/>
        <end position="288"/>
    </location>
</feature>
<sequence>MGSSSRTSEITTEDEMNLVPHFKGLTPINCKLRVDVRCGKAYGHREGRELDRLPEEIDMRASPRTVGSSCRTGADLLQKSALKKPIRVGTPQASGIGISESVTLKQALRRLCISQASEIAAMKRSKPIGLSGISEAGTIKRLYAAVIVQGSESLDEGKGNLLEISLVPERCYPEISGQTTGPSKLCKVEISSKAAVSSPRLAAGAAERVTKAKVKDVIASPLTNSGSKPSAKMEQPTKGKSKTWSPIRSSKAVSESSKPVSSPRLMGQTFKSKNSTQKKVRNDLAPKSGCSTACNELDKFSGAPSKSKLGFQKESPSTMASNANQNTAVASTKMDCNVMKPDSTSVNVNKTRALGGKGNGSSRSKEKGECSQSSKSSMGDYSSSTSISDESSQSTSSGNGCRPHMLSGPCAESSCIDPLCLQPSWVQASCFTPRLLSSTAMKTKK</sequence>
<organism evidence="2 3">
    <name type="scientific">Colocasia esculenta</name>
    <name type="common">Wild taro</name>
    <name type="synonym">Arum esculentum</name>
    <dbReference type="NCBI Taxonomy" id="4460"/>
    <lineage>
        <taxon>Eukaryota</taxon>
        <taxon>Viridiplantae</taxon>
        <taxon>Streptophyta</taxon>
        <taxon>Embryophyta</taxon>
        <taxon>Tracheophyta</taxon>
        <taxon>Spermatophyta</taxon>
        <taxon>Magnoliopsida</taxon>
        <taxon>Liliopsida</taxon>
        <taxon>Araceae</taxon>
        <taxon>Aroideae</taxon>
        <taxon>Colocasieae</taxon>
        <taxon>Colocasia</taxon>
    </lineage>
</organism>
<dbReference type="EMBL" id="NMUH01002017">
    <property type="protein sequence ID" value="MQL97216.1"/>
    <property type="molecule type" value="Genomic_DNA"/>
</dbReference>
<reference evidence="2" key="1">
    <citation type="submission" date="2017-07" db="EMBL/GenBank/DDBJ databases">
        <title>Taro Niue Genome Assembly and Annotation.</title>
        <authorList>
            <person name="Atibalentja N."/>
            <person name="Keating K."/>
            <person name="Fields C.J."/>
        </authorList>
    </citation>
    <scope>NUCLEOTIDE SEQUENCE</scope>
    <source>
        <strain evidence="2">Niue_2</strain>
        <tissue evidence="2">Leaf</tissue>
    </source>
</reference>
<feature type="compositionally biased region" description="Polar residues" evidence="1">
    <location>
        <begin position="242"/>
        <end position="260"/>
    </location>
</feature>
<evidence type="ECO:0000313" key="3">
    <source>
        <dbReference type="Proteomes" id="UP000652761"/>
    </source>
</evidence>
<dbReference type="OrthoDB" id="1742272at2759"/>
<feature type="non-terminal residue" evidence="2">
    <location>
        <position position="445"/>
    </location>
</feature>
<feature type="region of interest" description="Disordered" evidence="1">
    <location>
        <begin position="301"/>
        <end position="322"/>
    </location>
</feature>